<feature type="region of interest" description="Disordered" evidence="1">
    <location>
        <begin position="173"/>
        <end position="192"/>
    </location>
</feature>
<gene>
    <name evidence="2" type="ORF">HNR46_003724</name>
</gene>
<evidence type="ECO:0000256" key="1">
    <source>
        <dbReference type="SAM" id="MobiDB-lite"/>
    </source>
</evidence>
<accession>A0A840V713</accession>
<comment type="caution">
    <text evidence="2">The sequence shown here is derived from an EMBL/GenBank/DDBJ whole genome shotgun (WGS) entry which is preliminary data.</text>
</comment>
<dbReference type="RefSeq" id="WP_184021374.1">
    <property type="nucleotide sequence ID" value="NZ_JACHFD010000026.1"/>
</dbReference>
<dbReference type="AlphaFoldDB" id="A0A840V713"/>
<dbReference type="Proteomes" id="UP000557717">
    <property type="component" value="Unassembled WGS sequence"/>
</dbReference>
<name>A0A840V713_9BACT</name>
<evidence type="ECO:0000313" key="3">
    <source>
        <dbReference type="Proteomes" id="UP000557717"/>
    </source>
</evidence>
<evidence type="ECO:0000313" key="2">
    <source>
        <dbReference type="EMBL" id="MBB5353463.1"/>
    </source>
</evidence>
<sequence>MSRPISNISINGWFPISCALAIAHGVQPAAADTASWLGSAGNAWANSANWSLNPLVVPGTGDFAIFDGAGSGNTTLDLGTGVGIGNILLNSACVAAYTIAPSGEAPTKSWDSRRAVPLPSIWTLKRRGKAREVVLPGPPATVLVTEETSACPTHSPAGEVTWALTGSSTLLRPAESVTRRNDADQSSGELPS</sequence>
<keyword evidence="3" id="KW-1185">Reference proteome</keyword>
<dbReference type="EMBL" id="JACHFD010000026">
    <property type="protein sequence ID" value="MBB5353463.1"/>
    <property type="molecule type" value="Genomic_DNA"/>
</dbReference>
<reference evidence="2 3" key="1">
    <citation type="submission" date="2020-08" db="EMBL/GenBank/DDBJ databases">
        <title>Genomic Encyclopedia of Type Strains, Phase IV (KMG-IV): sequencing the most valuable type-strain genomes for metagenomic binning, comparative biology and taxonomic classification.</title>
        <authorList>
            <person name="Goeker M."/>
        </authorList>
    </citation>
    <scope>NUCLEOTIDE SEQUENCE [LARGE SCALE GENOMIC DNA]</scope>
    <source>
        <strain evidence="2 3">YC6886</strain>
    </source>
</reference>
<proteinExistence type="predicted"/>
<protein>
    <submittedName>
        <fullName evidence="2">Uncharacterized protein</fullName>
    </submittedName>
</protein>
<organism evidence="2 3">
    <name type="scientific">Haloferula luteola</name>
    <dbReference type="NCBI Taxonomy" id="595692"/>
    <lineage>
        <taxon>Bacteria</taxon>
        <taxon>Pseudomonadati</taxon>
        <taxon>Verrucomicrobiota</taxon>
        <taxon>Verrucomicrobiia</taxon>
        <taxon>Verrucomicrobiales</taxon>
        <taxon>Verrucomicrobiaceae</taxon>
        <taxon>Haloferula</taxon>
    </lineage>
</organism>